<name>A0A478FRU1_9MOLU</name>
<evidence type="ECO:0000313" key="1">
    <source>
        <dbReference type="EMBL" id="GCE63917.1"/>
    </source>
</evidence>
<proteinExistence type="predicted"/>
<gene>
    <name evidence="1" type="ORF">MHSWG343_09240</name>
</gene>
<accession>A0A478FRU1</accession>
<comment type="caution">
    <text evidence="1">The sequence shown here is derived from an EMBL/GenBank/DDBJ whole genome shotgun (WGS) entry which is preliminary data.</text>
</comment>
<organism evidence="1 2">
    <name type="scientific">Candidatus Mycoplasma haematohominis</name>
    <dbReference type="NCBI Taxonomy" id="1494318"/>
    <lineage>
        <taxon>Bacteria</taxon>
        <taxon>Bacillati</taxon>
        <taxon>Mycoplasmatota</taxon>
        <taxon>Mollicutes</taxon>
        <taxon>Mycoplasmataceae</taxon>
        <taxon>Mycoplasma</taxon>
    </lineage>
</organism>
<sequence length="45" mass="5225">MQKFCEYANEGNDIEDVNLILKEVFPDKKAIRENGRVGRCLILQN</sequence>
<dbReference type="AlphaFoldDB" id="A0A478FRU1"/>
<dbReference type="EMBL" id="BIMN01000006">
    <property type="protein sequence ID" value="GCE63917.1"/>
    <property type="molecule type" value="Genomic_DNA"/>
</dbReference>
<reference evidence="1 2" key="1">
    <citation type="submission" date="2019-01" db="EMBL/GenBank/DDBJ databases">
        <title>Draft genome sequences of Candidatus Mycoplasma haemohominis SWG34-3 identified from a patient with pyrexia, anemia and liver dysfunction.</title>
        <authorList>
            <person name="Sekizuka T."/>
            <person name="Hattori N."/>
            <person name="Katano H."/>
            <person name="Takuma T."/>
            <person name="Ito T."/>
            <person name="Arai N."/>
            <person name="Yanai R."/>
            <person name="Ishii S."/>
            <person name="Miura Y."/>
            <person name="Tokunaga T."/>
            <person name="Watanabe H."/>
            <person name="Nomura N."/>
            <person name="Eguchi J."/>
            <person name="Arai T."/>
            <person name="Hasegawa H."/>
            <person name="Nakamaki T."/>
            <person name="Wakita T."/>
            <person name="Niki Y."/>
            <person name="Kuroda M."/>
        </authorList>
    </citation>
    <scope>NUCLEOTIDE SEQUENCE [LARGE SCALE GENOMIC DNA]</scope>
    <source>
        <strain evidence="1">SWG34-3</strain>
    </source>
</reference>
<dbReference type="Proteomes" id="UP000324831">
    <property type="component" value="Unassembled WGS sequence"/>
</dbReference>
<protein>
    <submittedName>
        <fullName evidence="1">Uncharacterized protein</fullName>
    </submittedName>
</protein>
<evidence type="ECO:0000313" key="2">
    <source>
        <dbReference type="Proteomes" id="UP000324831"/>
    </source>
</evidence>